<feature type="transmembrane region" description="Helical" evidence="1">
    <location>
        <begin position="140"/>
        <end position="155"/>
    </location>
</feature>
<feature type="domain" description="Acyltransferase 3" evidence="2">
    <location>
        <begin position="15"/>
        <end position="351"/>
    </location>
</feature>
<feature type="transmembrane region" description="Helical" evidence="1">
    <location>
        <begin position="110"/>
        <end position="128"/>
    </location>
</feature>
<keyword evidence="1" id="KW-1133">Transmembrane helix</keyword>
<evidence type="ECO:0000313" key="4">
    <source>
        <dbReference type="Proteomes" id="UP000823851"/>
    </source>
</evidence>
<comment type="caution">
    <text evidence="3">The sequence shown here is derived from an EMBL/GenBank/DDBJ whole genome shotgun (WGS) entry which is preliminary data.</text>
</comment>
<feature type="transmembrane region" description="Helical" evidence="1">
    <location>
        <begin position="161"/>
        <end position="181"/>
    </location>
</feature>
<reference evidence="3" key="1">
    <citation type="journal article" date="2021" name="PeerJ">
        <title>Extensive microbial diversity within the chicken gut microbiome revealed by metagenomics and culture.</title>
        <authorList>
            <person name="Gilroy R."/>
            <person name="Ravi A."/>
            <person name="Getino M."/>
            <person name="Pursley I."/>
            <person name="Horton D.L."/>
            <person name="Alikhan N.F."/>
            <person name="Baker D."/>
            <person name="Gharbi K."/>
            <person name="Hall N."/>
            <person name="Watson M."/>
            <person name="Adriaenssens E.M."/>
            <person name="Foster-Nyarko E."/>
            <person name="Jarju S."/>
            <person name="Secka A."/>
            <person name="Antonio M."/>
            <person name="Oren A."/>
            <person name="Chaudhuri R.R."/>
            <person name="La Ragione R."/>
            <person name="Hildebrand F."/>
            <person name="Pallen M.J."/>
        </authorList>
    </citation>
    <scope>NUCLEOTIDE SEQUENCE</scope>
    <source>
        <strain evidence="3">ChiHjej8B7-25341</strain>
    </source>
</reference>
<evidence type="ECO:0000313" key="3">
    <source>
        <dbReference type="EMBL" id="HJD30370.1"/>
    </source>
</evidence>
<protein>
    <submittedName>
        <fullName evidence="3">Acyltransferase family protein</fullName>
    </submittedName>
</protein>
<keyword evidence="3" id="KW-0808">Transferase</keyword>
<evidence type="ECO:0000256" key="1">
    <source>
        <dbReference type="SAM" id="Phobius"/>
    </source>
</evidence>
<dbReference type="AlphaFoldDB" id="A0A9D2TXU1"/>
<keyword evidence="1" id="KW-0812">Transmembrane</keyword>
<dbReference type="PANTHER" id="PTHR37312:SF1">
    <property type="entry name" value="MEMBRANE-BOUND ACYLTRANSFERASE YKRP-RELATED"/>
    <property type="match status" value="1"/>
</dbReference>
<feature type="transmembrane region" description="Helical" evidence="1">
    <location>
        <begin position="335"/>
        <end position="355"/>
    </location>
</feature>
<dbReference type="PANTHER" id="PTHR37312">
    <property type="entry name" value="MEMBRANE-BOUND ACYLTRANSFERASE YKRP-RELATED"/>
    <property type="match status" value="1"/>
</dbReference>
<feature type="transmembrane region" description="Helical" evidence="1">
    <location>
        <begin position="47"/>
        <end position="68"/>
    </location>
</feature>
<sequence length="414" mass="47489">MKQNQSTEVKAAERNYRMDNLKCLLIFAVVFGHMLELFMGKNDSFKVIYLVIYSFHMPLFAFISGIFARFSPEKIRNHLIYPYVVFQILYLLFANSVLEKEAEVQFTTPYWLLWYLFASIAWNLLLPLVQGSGFTWKKKAAVLSAAFLACILIGFDNKAGYYLSFSRIVEFFPYFLLGVYYREWSDRKKAAEQPVRQCVRQPDRLAGAEDDAGPGGVFLEERIRKAAARALLAVCLGVLLCALICVIAENVDEIKYAWLYGSVSYETGHYSWRFRLLSIGAALLWLVFFLTAIPMRKLPLLSHIGANTMPVYLLHGFLIKLMSKTRLFNEIENDLFTGLLISAFLVVFLSWRPLVRLLSPLMRWEGSLLPVRKDVGGNSGKSAFRGIVEEILHSRSERRNGMKRGTMGRKMNLR</sequence>
<dbReference type="EMBL" id="DWUW01000010">
    <property type="protein sequence ID" value="HJD30370.1"/>
    <property type="molecule type" value="Genomic_DNA"/>
</dbReference>
<feature type="transmembrane region" description="Helical" evidence="1">
    <location>
        <begin position="230"/>
        <end position="251"/>
    </location>
</feature>
<evidence type="ECO:0000259" key="2">
    <source>
        <dbReference type="Pfam" id="PF01757"/>
    </source>
</evidence>
<dbReference type="InterPro" id="IPR002656">
    <property type="entry name" value="Acyl_transf_3_dom"/>
</dbReference>
<dbReference type="Proteomes" id="UP000823851">
    <property type="component" value="Unassembled WGS sequence"/>
</dbReference>
<organism evidence="3 4">
    <name type="scientific">Candidatus Eisenbergiella stercorigallinarum</name>
    <dbReference type="NCBI Taxonomy" id="2838557"/>
    <lineage>
        <taxon>Bacteria</taxon>
        <taxon>Bacillati</taxon>
        <taxon>Bacillota</taxon>
        <taxon>Clostridia</taxon>
        <taxon>Lachnospirales</taxon>
        <taxon>Lachnospiraceae</taxon>
        <taxon>Eisenbergiella</taxon>
    </lineage>
</organism>
<dbReference type="GO" id="GO:0016747">
    <property type="term" value="F:acyltransferase activity, transferring groups other than amino-acyl groups"/>
    <property type="evidence" value="ECO:0007669"/>
    <property type="project" value="InterPro"/>
</dbReference>
<dbReference type="Pfam" id="PF01757">
    <property type="entry name" value="Acyl_transf_3"/>
    <property type="match status" value="1"/>
</dbReference>
<proteinExistence type="predicted"/>
<dbReference type="InterPro" id="IPR052734">
    <property type="entry name" value="Nod_factor_acetyltransferase"/>
</dbReference>
<gene>
    <name evidence="3" type="ORF">H9912_00340</name>
</gene>
<name>A0A9D2TXU1_9FIRM</name>
<feature type="transmembrane region" description="Helical" evidence="1">
    <location>
        <begin position="80"/>
        <end position="98"/>
    </location>
</feature>
<reference evidence="3" key="2">
    <citation type="submission" date="2021-04" db="EMBL/GenBank/DDBJ databases">
        <authorList>
            <person name="Gilroy R."/>
        </authorList>
    </citation>
    <scope>NUCLEOTIDE SEQUENCE</scope>
    <source>
        <strain evidence="3">ChiHjej8B7-25341</strain>
    </source>
</reference>
<feature type="transmembrane region" description="Helical" evidence="1">
    <location>
        <begin position="21"/>
        <end position="41"/>
    </location>
</feature>
<keyword evidence="1" id="KW-0472">Membrane</keyword>
<feature type="transmembrane region" description="Helical" evidence="1">
    <location>
        <begin position="271"/>
        <end position="292"/>
    </location>
</feature>
<accession>A0A9D2TXU1</accession>
<feature type="transmembrane region" description="Helical" evidence="1">
    <location>
        <begin position="304"/>
        <end position="323"/>
    </location>
</feature>
<keyword evidence="3" id="KW-0012">Acyltransferase</keyword>